<accession>A0ABS6K1I9</accession>
<comment type="caution">
    <text evidence="1">The sequence shown here is derived from an EMBL/GenBank/DDBJ whole genome shotgun (WGS) entry which is preliminary data.</text>
</comment>
<evidence type="ECO:0000313" key="2">
    <source>
        <dbReference type="Proteomes" id="UP000790580"/>
    </source>
</evidence>
<protein>
    <submittedName>
        <fullName evidence="1">Uncharacterized protein</fullName>
    </submittedName>
</protein>
<dbReference type="EMBL" id="JAHQCR010000073">
    <property type="protein sequence ID" value="MBU9723240.1"/>
    <property type="molecule type" value="Genomic_DNA"/>
</dbReference>
<keyword evidence="2" id="KW-1185">Reference proteome</keyword>
<reference evidence="1 2" key="1">
    <citation type="submission" date="2021-06" db="EMBL/GenBank/DDBJ databases">
        <title>Bacillus sp. RD4P76, an endophyte from a halophyte.</title>
        <authorList>
            <person name="Sun J.-Q."/>
        </authorList>
    </citation>
    <scope>NUCLEOTIDE SEQUENCE [LARGE SCALE GENOMIC DNA]</scope>
    <source>
        <strain evidence="1 2">JCM 17098</strain>
    </source>
</reference>
<proteinExistence type="predicted"/>
<dbReference type="Proteomes" id="UP000790580">
    <property type="component" value="Unassembled WGS sequence"/>
</dbReference>
<evidence type="ECO:0000313" key="1">
    <source>
        <dbReference type="EMBL" id="MBU9723240.1"/>
    </source>
</evidence>
<dbReference type="RefSeq" id="WP_088073457.1">
    <property type="nucleotide sequence ID" value="NZ_JAHQCR010000073.1"/>
</dbReference>
<organism evidence="1 2">
    <name type="scientific">Evansella alkalicola</name>
    <dbReference type="NCBI Taxonomy" id="745819"/>
    <lineage>
        <taxon>Bacteria</taxon>
        <taxon>Bacillati</taxon>
        <taxon>Bacillota</taxon>
        <taxon>Bacilli</taxon>
        <taxon>Bacillales</taxon>
        <taxon>Bacillaceae</taxon>
        <taxon>Evansella</taxon>
    </lineage>
</organism>
<gene>
    <name evidence="1" type="ORF">KS407_17630</name>
</gene>
<name>A0ABS6K1I9_9BACI</name>
<sequence length="65" mass="7335">MVTFKQVRVGQVGITGGEKSEQWILVNRIVGKVVMSSDLMRSLSAHERKVIQFRKTSCAKQKPMT</sequence>